<name>A0A9K3JAN5_HELAN</name>
<keyword evidence="3" id="KW-1185">Reference proteome</keyword>
<evidence type="ECO:0000313" key="3">
    <source>
        <dbReference type="Proteomes" id="UP000215914"/>
    </source>
</evidence>
<reference evidence="2" key="1">
    <citation type="journal article" date="2017" name="Nature">
        <title>The sunflower genome provides insights into oil metabolism, flowering and Asterid evolution.</title>
        <authorList>
            <person name="Badouin H."/>
            <person name="Gouzy J."/>
            <person name="Grassa C.J."/>
            <person name="Murat F."/>
            <person name="Staton S.E."/>
            <person name="Cottret L."/>
            <person name="Lelandais-Briere C."/>
            <person name="Owens G.L."/>
            <person name="Carrere S."/>
            <person name="Mayjonade B."/>
            <person name="Legrand L."/>
            <person name="Gill N."/>
            <person name="Kane N.C."/>
            <person name="Bowers J.E."/>
            <person name="Hubner S."/>
            <person name="Bellec A."/>
            <person name="Berard A."/>
            <person name="Berges H."/>
            <person name="Blanchet N."/>
            <person name="Boniface M.C."/>
            <person name="Brunel D."/>
            <person name="Catrice O."/>
            <person name="Chaidir N."/>
            <person name="Claudel C."/>
            <person name="Donnadieu C."/>
            <person name="Faraut T."/>
            <person name="Fievet G."/>
            <person name="Helmstetter N."/>
            <person name="King M."/>
            <person name="Knapp S.J."/>
            <person name="Lai Z."/>
            <person name="Le Paslier M.C."/>
            <person name="Lippi Y."/>
            <person name="Lorenzon L."/>
            <person name="Mandel J.R."/>
            <person name="Marage G."/>
            <person name="Marchand G."/>
            <person name="Marquand E."/>
            <person name="Bret-Mestries E."/>
            <person name="Morien E."/>
            <person name="Nambeesan S."/>
            <person name="Nguyen T."/>
            <person name="Pegot-Espagnet P."/>
            <person name="Pouilly N."/>
            <person name="Raftis F."/>
            <person name="Sallet E."/>
            <person name="Schiex T."/>
            <person name="Thomas J."/>
            <person name="Vandecasteele C."/>
            <person name="Vares D."/>
            <person name="Vear F."/>
            <person name="Vautrin S."/>
            <person name="Crespi M."/>
            <person name="Mangin B."/>
            <person name="Burke J.M."/>
            <person name="Salse J."/>
            <person name="Munos S."/>
            <person name="Vincourt P."/>
            <person name="Rieseberg L.H."/>
            <person name="Langlade N.B."/>
        </authorList>
    </citation>
    <scope>NUCLEOTIDE SEQUENCE</scope>
    <source>
        <tissue evidence="2">Leaves</tissue>
    </source>
</reference>
<organism evidence="2 3">
    <name type="scientific">Helianthus annuus</name>
    <name type="common">Common sunflower</name>
    <dbReference type="NCBI Taxonomy" id="4232"/>
    <lineage>
        <taxon>Eukaryota</taxon>
        <taxon>Viridiplantae</taxon>
        <taxon>Streptophyta</taxon>
        <taxon>Embryophyta</taxon>
        <taxon>Tracheophyta</taxon>
        <taxon>Spermatophyta</taxon>
        <taxon>Magnoliopsida</taxon>
        <taxon>eudicotyledons</taxon>
        <taxon>Gunneridae</taxon>
        <taxon>Pentapetalae</taxon>
        <taxon>asterids</taxon>
        <taxon>campanulids</taxon>
        <taxon>Asterales</taxon>
        <taxon>Asteraceae</taxon>
        <taxon>Asteroideae</taxon>
        <taxon>Heliantheae alliance</taxon>
        <taxon>Heliantheae</taxon>
        <taxon>Helianthus</taxon>
    </lineage>
</organism>
<sequence length="429" mass="49040">MLDFDEDTEERVKMKKYVVTQTLEHRIIDWEWLESMGASERVNELLGPRLRMVMDACEETQYTELTIEFHCTFRHKEGAFSEANAVSFSLGRNLYEMTIPQFGVALGLYSSEEVATEEFVNGLRGVFNYNRPKSLGPTELGEFWGSISTQSFAHTNLISSVRDPIYRYILKMLATTVVARKSGENKANWLDIFALMCMVEKRNWNLASFFAWSFNRPRRGGKRAALDMGPYITRLARNIRALTKYKLTEMNVGMPTVRWGVLDLQLAGILTQSDPPEWNHEVGAPPQRQPVPRERRAVPPPRPVRPPRPNPFTPEAAFDYTQERLDQMDSRMRVDQQWVMQSHHRQDDMVRYMMSGMALNAPLPQPFAGLLPPPVYGGDQQAPYVYGQYPGYDQWGGQSGYAYSGQFGWQQAGGSGSQQMEEDSGDDEE</sequence>
<dbReference type="EMBL" id="MNCJ02000319">
    <property type="protein sequence ID" value="KAF5811963.1"/>
    <property type="molecule type" value="Genomic_DNA"/>
</dbReference>
<feature type="region of interest" description="Disordered" evidence="1">
    <location>
        <begin position="275"/>
        <end position="315"/>
    </location>
</feature>
<evidence type="ECO:0000256" key="1">
    <source>
        <dbReference type="SAM" id="MobiDB-lite"/>
    </source>
</evidence>
<gene>
    <name evidence="2" type="ORF">HanXRQr2_Chr04g0187391</name>
</gene>
<comment type="caution">
    <text evidence="2">The sequence shown here is derived from an EMBL/GenBank/DDBJ whole genome shotgun (WGS) entry which is preliminary data.</text>
</comment>
<protein>
    <submittedName>
        <fullName evidence="2">Uncharacterized protein</fullName>
    </submittedName>
</protein>
<proteinExistence type="predicted"/>
<feature type="compositionally biased region" description="Pro residues" evidence="1">
    <location>
        <begin position="298"/>
        <end position="312"/>
    </location>
</feature>
<dbReference type="Gramene" id="mRNA:HanXRQr2_Chr04g0187391">
    <property type="protein sequence ID" value="CDS:HanXRQr2_Chr04g0187391.1"/>
    <property type="gene ID" value="HanXRQr2_Chr04g0187391"/>
</dbReference>
<dbReference type="AlphaFoldDB" id="A0A9K3JAN5"/>
<reference evidence="2" key="2">
    <citation type="submission" date="2020-06" db="EMBL/GenBank/DDBJ databases">
        <title>Helianthus annuus Genome sequencing and assembly Release 2.</title>
        <authorList>
            <person name="Gouzy J."/>
            <person name="Langlade N."/>
            <person name="Munos S."/>
        </authorList>
    </citation>
    <scope>NUCLEOTIDE SEQUENCE</scope>
    <source>
        <tissue evidence="2">Leaves</tissue>
    </source>
</reference>
<accession>A0A9K3JAN5</accession>
<feature type="region of interest" description="Disordered" evidence="1">
    <location>
        <begin position="406"/>
        <end position="429"/>
    </location>
</feature>
<evidence type="ECO:0000313" key="2">
    <source>
        <dbReference type="EMBL" id="KAF5811963.1"/>
    </source>
</evidence>
<feature type="compositionally biased region" description="Acidic residues" evidence="1">
    <location>
        <begin position="420"/>
        <end position="429"/>
    </location>
</feature>
<dbReference type="Proteomes" id="UP000215914">
    <property type="component" value="Unassembled WGS sequence"/>
</dbReference>